<gene>
    <name evidence="1" type="ORF">L211DRAFT_851754</name>
</gene>
<proteinExistence type="predicted"/>
<keyword evidence="2" id="KW-1185">Reference proteome</keyword>
<dbReference type="Proteomes" id="UP000267821">
    <property type="component" value="Unassembled WGS sequence"/>
</dbReference>
<dbReference type="AlphaFoldDB" id="A0A3N4LT25"/>
<dbReference type="EMBL" id="ML121563">
    <property type="protein sequence ID" value="RPB21155.1"/>
    <property type="molecule type" value="Genomic_DNA"/>
</dbReference>
<organism evidence="1 2">
    <name type="scientific">Terfezia boudieri ATCC MYA-4762</name>
    <dbReference type="NCBI Taxonomy" id="1051890"/>
    <lineage>
        <taxon>Eukaryota</taxon>
        <taxon>Fungi</taxon>
        <taxon>Dikarya</taxon>
        <taxon>Ascomycota</taxon>
        <taxon>Pezizomycotina</taxon>
        <taxon>Pezizomycetes</taxon>
        <taxon>Pezizales</taxon>
        <taxon>Pezizaceae</taxon>
        <taxon>Terfezia</taxon>
    </lineage>
</organism>
<accession>A0A3N4LT25</accession>
<reference evidence="1 2" key="1">
    <citation type="journal article" date="2018" name="Nat. Ecol. Evol.">
        <title>Pezizomycetes genomes reveal the molecular basis of ectomycorrhizal truffle lifestyle.</title>
        <authorList>
            <person name="Murat C."/>
            <person name="Payen T."/>
            <person name="Noel B."/>
            <person name="Kuo A."/>
            <person name="Morin E."/>
            <person name="Chen J."/>
            <person name="Kohler A."/>
            <person name="Krizsan K."/>
            <person name="Balestrini R."/>
            <person name="Da Silva C."/>
            <person name="Montanini B."/>
            <person name="Hainaut M."/>
            <person name="Levati E."/>
            <person name="Barry K.W."/>
            <person name="Belfiori B."/>
            <person name="Cichocki N."/>
            <person name="Clum A."/>
            <person name="Dockter R.B."/>
            <person name="Fauchery L."/>
            <person name="Guy J."/>
            <person name="Iotti M."/>
            <person name="Le Tacon F."/>
            <person name="Lindquist E.A."/>
            <person name="Lipzen A."/>
            <person name="Malagnac F."/>
            <person name="Mello A."/>
            <person name="Molinier V."/>
            <person name="Miyauchi S."/>
            <person name="Poulain J."/>
            <person name="Riccioni C."/>
            <person name="Rubini A."/>
            <person name="Sitrit Y."/>
            <person name="Splivallo R."/>
            <person name="Traeger S."/>
            <person name="Wang M."/>
            <person name="Zifcakova L."/>
            <person name="Wipf D."/>
            <person name="Zambonelli A."/>
            <person name="Paolocci F."/>
            <person name="Nowrousian M."/>
            <person name="Ottonello S."/>
            <person name="Baldrian P."/>
            <person name="Spatafora J.W."/>
            <person name="Henrissat B."/>
            <person name="Nagy L.G."/>
            <person name="Aury J.M."/>
            <person name="Wincker P."/>
            <person name="Grigoriev I.V."/>
            <person name="Bonfante P."/>
            <person name="Martin F.M."/>
        </authorList>
    </citation>
    <scope>NUCLEOTIDE SEQUENCE [LARGE SCALE GENOMIC DNA]</scope>
    <source>
        <strain evidence="1 2">ATCC MYA-4762</strain>
    </source>
</reference>
<name>A0A3N4LT25_9PEZI</name>
<protein>
    <submittedName>
        <fullName evidence="1">Uncharacterized protein</fullName>
    </submittedName>
</protein>
<sequence>MAQFSAMLIKNTSLNSPQSSLDRQHILISLLNPPYDQASTKCYAFGELPTVPALMSTGDTFCDNQSVRGSISTDDTFCDAQSVQGSISTDDTFCDAQSVQGSISTEIDTDHIGTGAGSGLSVWDYRRTTLRLRDQRRSEAVYGDSLTPVIFVKFSRLFPLYELLSSTNPSQPTSQLQPFPTIYYLRYQPLLNYRPVNSTAAIDHLTLYLSLFHSVDYYRTYGYVYGS</sequence>
<evidence type="ECO:0000313" key="2">
    <source>
        <dbReference type="Proteomes" id="UP000267821"/>
    </source>
</evidence>
<dbReference type="InParanoid" id="A0A3N4LT25"/>
<evidence type="ECO:0000313" key="1">
    <source>
        <dbReference type="EMBL" id="RPB21155.1"/>
    </source>
</evidence>